<name>A0A2A4G8P5_9FLAO</name>
<evidence type="ECO:0000256" key="2">
    <source>
        <dbReference type="ARBA" id="ARBA00022679"/>
    </source>
</evidence>
<keyword evidence="1 3" id="KW-0489">Methyltransferase</keyword>
<proteinExistence type="predicted"/>
<dbReference type="AlphaFoldDB" id="A0A2A4G8P5"/>
<dbReference type="PANTHER" id="PTHR43542:SF1">
    <property type="entry name" value="METHYLTRANSFERASE"/>
    <property type="match status" value="1"/>
</dbReference>
<dbReference type="CDD" id="cd02440">
    <property type="entry name" value="AdoMet_MTases"/>
    <property type="match status" value="1"/>
</dbReference>
<reference evidence="3 4" key="1">
    <citation type="submission" date="2017-04" db="EMBL/GenBank/DDBJ databases">
        <title>A new member of the family Flavobacteriaceae isolated from ascidians.</title>
        <authorList>
            <person name="Chen L."/>
        </authorList>
    </citation>
    <scope>NUCLEOTIDE SEQUENCE [LARGE SCALE GENOMIC DNA]</scope>
    <source>
        <strain evidence="3 4">HQA918</strain>
    </source>
</reference>
<dbReference type="RefSeq" id="WP_097440276.1">
    <property type="nucleotide sequence ID" value="NZ_KZ300476.1"/>
</dbReference>
<dbReference type="EMBL" id="NBWU01000002">
    <property type="protein sequence ID" value="PCE64997.1"/>
    <property type="molecule type" value="Genomic_DNA"/>
</dbReference>
<evidence type="ECO:0000313" key="3">
    <source>
        <dbReference type="EMBL" id="PCE64997.1"/>
    </source>
</evidence>
<dbReference type="OrthoDB" id="9803017at2"/>
<dbReference type="InterPro" id="IPR002052">
    <property type="entry name" value="DNA_methylase_N6_adenine_CS"/>
</dbReference>
<comment type="caution">
    <text evidence="3">The sequence shown here is derived from an EMBL/GenBank/DDBJ whole genome shotgun (WGS) entry which is preliminary data.</text>
</comment>
<dbReference type="SUPFAM" id="SSF53335">
    <property type="entry name" value="S-adenosyl-L-methionine-dependent methyltransferases"/>
    <property type="match status" value="1"/>
</dbReference>
<sequence length="184" mass="20913">MRIISGTHKGKRLVAPKNLPVRPTTDMAKESLFNILNNHYFFEDLSVLDLFSGTGNLAYEFASRGAVQVTAVDINAHCVRYIDRTAQQLDFPITVIKSDVFKYLERARIATDIIIADPPYDLPKSEFEKIVTMVYENDLLKENGVLILEHSKHTDLTDLAHFSDARKYGGSVFSFFYAETEEED</sequence>
<dbReference type="Proteomes" id="UP000219559">
    <property type="component" value="Unassembled WGS sequence"/>
</dbReference>
<dbReference type="GO" id="GO:0008168">
    <property type="term" value="F:methyltransferase activity"/>
    <property type="evidence" value="ECO:0007669"/>
    <property type="project" value="UniProtKB-KW"/>
</dbReference>
<dbReference type="PANTHER" id="PTHR43542">
    <property type="entry name" value="METHYLTRANSFERASE"/>
    <property type="match status" value="1"/>
</dbReference>
<dbReference type="Pfam" id="PF03602">
    <property type="entry name" value="Cons_hypoth95"/>
    <property type="match status" value="1"/>
</dbReference>
<accession>A0A2A4G8P5</accession>
<dbReference type="GO" id="GO:0031167">
    <property type="term" value="P:rRNA methylation"/>
    <property type="evidence" value="ECO:0007669"/>
    <property type="project" value="InterPro"/>
</dbReference>
<gene>
    <name evidence="3" type="ORF">B7P33_07515</name>
</gene>
<keyword evidence="4" id="KW-1185">Reference proteome</keyword>
<dbReference type="GO" id="GO:0003676">
    <property type="term" value="F:nucleic acid binding"/>
    <property type="evidence" value="ECO:0007669"/>
    <property type="project" value="InterPro"/>
</dbReference>
<organism evidence="3 4">
    <name type="scientific">Sediminicola luteus</name>
    <dbReference type="NCBI Taxonomy" id="319238"/>
    <lineage>
        <taxon>Bacteria</taxon>
        <taxon>Pseudomonadati</taxon>
        <taxon>Bacteroidota</taxon>
        <taxon>Flavobacteriia</taxon>
        <taxon>Flavobacteriales</taxon>
        <taxon>Flavobacteriaceae</taxon>
        <taxon>Sediminicola</taxon>
    </lineage>
</organism>
<dbReference type="Gene3D" id="3.40.50.150">
    <property type="entry name" value="Vaccinia Virus protein VP39"/>
    <property type="match status" value="1"/>
</dbReference>
<dbReference type="InterPro" id="IPR004398">
    <property type="entry name" value="RNA_MeTrfase_RsmD"/>
</dbReference>
<keyword evidence="2 3" id="KW-0808">Transferase</keyword>
<dbReference type="InterPro" id="IPR029063">
    <property type="entry name" value="SAM-dependent_MTases_sf"/>
</dbReference>
<dbReference type="PROSITE" id="PS00092">
    <property type="entry name" value="N6_MTASE"/>
    <property type="match status" value="1"/>
</dbReference>
<protein>
    <submittedName>
        <fullName evidence="3">16S rRNA (Guanine(966)-N(2))-methyltransferase RsmD</fullName>
    </submittedName>
</protein>
<evidence type="ECO:0000256" key="1">
    <source>
        <dbReference type="ARBA" id="ARBA00022603"/>
    </source>
</evidence>
<dbReference type="PIRSF" id="PIRSF004553">
    <property type="entry name" value="CHP00095"/>
    <property type="match status" value="1"/>
</dbReference>
<evidence type="ECO:0000313" key="4">
    <source>
        <dbReference type="Proteomes" id="UP000219559"/>
    </source>
</evidence>